<gene>
    <name evidence="1" type="ORF">MENT_LOCUS42221</name>
    <name evidence="2" type="ORF">MENT_LOCUS51938</name>
</gene>
<organism evidence="1 3">
    <name type="scientific">Meloidogyne enterolobii</name>
    <name type="common">Root-knot nematode worm</name>
    <name type="synonym">Meloidogyne mayaguensis</name>
    <dbReference type="NCBI Taxonomy" id="390850"/>
    <lineage>
        <taxon>Eukaryota</taxon>
        <taxon>Metazoa</taxon>
        <taxon>Ecdysozoa</taxon>
        <taxon>Nematoda</taxon>
        <taxon>Chromadorea</taxon>
        <taxon>Rhabditida</taxon>
        <taxon>Tylenchina</taxon>
        <taxon>Tylenchomorpha</taxon>
        <taxon>Tylenchoidea</taxon>
        <taxon>Meloidogynidae</taxon>
        <taxon>Meloidogyninae</taxon>
        <taxon>Meloidogyne</taxon>
    </lineage>
</organism>
<reference evidence="1 3" key="1">
    <citation type="submission" date="2020-08" db="EMBL/GenBank/DDBJ databases">
        <authorList>
            <person name="Koutsovoulos G."/>
            <person name="Danchin GJ E."/>
        </authorList>
    </citation>
    <scope>NUCLEOTIDE SEQUENCE [LARGE SCALE GENOMIC DNA]</scope>
</reference>
<dbReference type="AlphaFoldDB" id="A0A6V7WRR4"/>
<dbReference type="EMBL" id="CAJEWN010000752">
    <property type="protein sequence ID" value="CAD2189496.1"/>
    <property type="molecule type" value="Genomic_DNA"/>
</dbReference>
<dbReference type="Proteomes" id="UP000580250">
    <property type="component" value="Unassembled WGS sequence"/>
</dbReference>
<comment type="caution">
    <text evidence="1">The sequence shown here is derived from an EMBL/GenBank/DDBJ whole genome shotgun (WGS) entry which is preliminary data.</text>
</comment>
<dbReference type="EMBL" id="CAJEWN010001581">
    <property type="protein sequence ID" value="CAD2198611.1"/>
    <property type="molecule type" value="Genomic_DNA"/>
</dbReference>
<accession>A0A6V7WRR4</accession>
<name>A0A6V7WRR4_MELEN</name>
<sequence length="43" mass="5131">MHTVVKNNCHLAQRIMIITKRIMITKFFLNYGSQIFDYDVTLI</sequence>
<proteinExistence type="predicted"/>
<evidence type="ECO:0000313" key="3">
    <source>
        <dbReference type="Proteomes" id="UP000580250"/>
    </source>
</evidence>
<evidence type="ECO:0000313" key="2">
    <source>
        <dbReference type="EMBL" id="CAD2198611.1"/>
    </source>
</evidence>
<protein>
    <submittedName>
        <fullName evidence="1">Uncharacterized protein</fullName>
    </submittedName>
</protein>
<evidence type="ECO:0000313" key="1">
    <source>
        <dbReference type="EMBL" id="CAD2189496.1"/>
    </source>
</evidence>